<organism evidence="5 6">
    <name type="scientific">Poecilia formosa</name>
    <name type="common">Amazon molly</name>
    <name type="synonym">Limia formosa</name>
    <dbReference type="NCBI Taxonomy" id="48698"/>
    <lineage>
        <taxon>Eukaryota</taxon>
        <taxon>Metazoa</taxon>
        <taxon>Chordata</taxon>
        <taxon>Craniata</taxon>
        <taxon>Vertebrata</taxon>
        <taxon>Euteleostomi</taxon>
        <taxon>Actinopterygii</taxon>
        <taxon>Neopterygii</taxon>
        <taxon>Teleostei</taxon>
        <taxon>Neoteleostei</taxon>
        <taxon>Acanthomorphata</taxon>
        <taxon>Ovalentaria</taxon>
        <taxon>Atherinomorphae</taxon>
        <taxon>Cyprinodontiformes</taxon>
        <taxon>Poeciliidae</taxon>
        <taxon>Poeciliinae</taxon>
        <taxon>Poecilia</taxon>
    </lineage>
</organism>
<keyword evidence="3" id="KW-0732">Signal</keyword>
<dbReference type="SMART" id="SM00458">
    <property type="entry name" value="RICIN"/>
    <property type="match status" value="1"/>
</dbReference>
<keyword evidence="2" id="KW-1133">Transmembrane helix</keyword>
<feature type="signal peptide" evidence="3">
    <location>
        <begin position="1"/>
        <end position="17"/>
    </location>
</feature>
<dbReference type="Gene3D" id="2.80.10.50">
    <property type="match status" value="1"/>
</dbReference>
<keyword evidence="2" id="KW-0472">Membrane</keyword>
<name>A0A096M435_POEFO</name>
<dbReference type="Pfam" id="PF24562">
    <property type="entry name" value="CysR_MRC2_N"/>
    <property type="match status" value="1"/>
</dbReference>
<feature type="chain" id="PRO_5001927551" description="Ricin B lectin domain-containing protein" evidence="3">
    <location>
        <begin position="18"/>
        <end position="319"/>
    </location>
</feature>
<evidence type="ECO:0000313" key="5">
    <source>
        <dbReference type="Ensembl" id="ENSPFOP00000026176.1"/>
    </source>
</evidence>
<dbReference type="GO" id="GO:0046982">
    <property type="term" value="F:protein heterodimerization activity"/>
    <property type="evidence" value="ECO:0007669"/>
    <property type="project" value="InterPro"/>
</dbReference>
<evidence type="ECO:0000256" key="3">
    <source>
        <dbReference type="SAM" id="SignalP"/>
    </source>
</evidence>
<dbReference type="PANTHER" id="PTHR36129:SF3">
    <property type="match status" value="1"/>
</dbReference>
<feature type="domain" description="Ricin B lectin" evidence="4">
    <location>
        <begin position="14"/>
        <end position="131"/>
    </location>
</feature>
<dbReference type="OMA" id="MGAMANK"/>
<feature type="transmembrane region" description="Helical" evidence="2">
    <location>
        <begin position="184"/>
        <end position="207"/>
    </location>
</feature>
<dbReference type="EMBL" id="AYCK01012394">
    <property type="status" value="NOT_ANNOTATED_CDS"/>
    <property type="molecule type" value="Genomic_DNA"/>
</dbReference>
<dbReference type="InterPro" id="IPR029387">
    <property type="entry name" value="OSTbeta"/>
</dbReference>
<evidence type="ECO:0000256" key="2">
    <source>
        <dbReference type="SAM" id="Phobius"/>
    </source>
</evidence>
<dbReference type="GO" id="GO:0022857">
    <property type="term" value="F:transmembrane transporter activity"/>
    <property type="evidence" value="ECO:0007669"/>
    <property type="project" value="InterPro"/>
</dbReference>
<dbReference type="InterPro" id="IPR000772">
    <property type="entry name" value="Ricin_B_lectin"/>
</dbReference>
<dbReference type="eggNOG" id="ENOG502S380">
    <property type="taxonomic scope" value="Eukaryota"/>
</dbReference>
<proteinExistence type="predicted"/>
<feature type="compositionally biased region" description="Polar residues" evidence="1">
    <location>
        <begin position="245"/>
        <end position="260"/>
    </location>
</feature>
<dbReference type="GO" id="GO:0015721">
    <property type="term" value="P:bile acid and bile salt transport"/>
    <property type="evidence" value="ECO:0007669"/>
    <property type="project" value="InterPro"/>
</dbReference>
<reference evidence="5" key="2">
    <citation type="submission" date="2025-08" db="UniProtKB">
        <authorList>
            <consortium name="Ensembl"/>
        </authorList>
    </citation>
    <scope>IDENTIFICATION</scope>
</reference>
<dbReference type="SUPFAM" id="SSF50370">
    <property type="entry name" value="Ricin B-like lectins"/>
    <property type="match status" value="1"/>
</dbReference>
<accession>A0A096M435</accession>
<dbReference type="Pfam" id="PF15048">
    <property type="entry name" value="OSTbeta"/>
    <property type="match status" value="1"/>
</dbReference>
<dbReference type="Proteomes" id="UP000028760">
    <property type="component" value="Unassembled WGS sequence"/>
</dbReference>
<dbReference type="CDD" id="cd23385">
    <property type="entry name" value="beta-trefoil_Ricin_MRC-like"/>
    <property type="match status" value="1"/>
</dbReference>
<evidence type="ECO:0000259" key="4">
    <source>
        <dbReference type="SMART" id="SM00458"/>
    </source>
</evidence>
<dbReference type="Ensembl" id="ENSPFOT00000022530.1">
    <property type="protein sequence ID" value="ENSPFOP00000026176.1"/>
    <property type="gene ID" value="ENSPFOG00000024420.1"/>
</dbReference>
<dbReference type="PROSITE" id="PS50231">
    <property type="entry name" value="RICIN_B_LECTIN"/>
    <property type="match status" value="1"/>
</dbReference>
<dbReference type="InterPro" id="IPR035992">
    <property type="entry name" value="Ricin_B-like_lectins"/>
</dbReference>
<feature type="region of interest" description="Disordered" evidence="1">
    <location>
        <begin position="244"/>
        <end position="263"/>
    </location>
</feature>
<dbReference type="PANTHER" id="PTHR36129">
    <property type="entry name" value="ORGANIC SOLUTE TRANSPORTER SUBUNIT BETA-RELATED"/>
    <property type="match status" value="1"/>
</dbReference>
<sequence>MLDSWVFLLLLVPGGRMFMIHNTQYGLCLEESAGTGQVLLKQCDLDSLAQQWLWINQGMLMCVGSSRCLSAQQDHPVQTQACPKSDQEAPELMWDCSSNRLSSRNTSLLLSTDGQHVILTNRLKHFEWKSLDEVDVCKKSLRLRRASEDQDLLDDPEEAADGMKDKMEEKREYYRWFYRTENPAIWTFVLLVLAFVCLLIGFLLLGMGAMANKSRKKIAKYKAQASLVKKHEGEELQVVSALRDNGTSPLPQGHTSSMSEGDTKELKAGDIVVTWKDGNTSCLYPDHVVEERQEELEKDQQEKREEVWQEREAHDEQPE</sequence>
<dbReference type="GeneTree" id="ENSGT00510000052431"/>
<reference evidence="6" key="1">
    <citation type="submission" date="2013-10" db="EMBL/GenBank/DDBJ databases">
        <authorList>
            <person name="Schartl M."/>
            <person name="Warren W."/>
        </authorList>
    </citation>
    <scope>NUCLEOTIDE SEQUENCE [LARGE SCALE GENOMIC DNA]</scope>
    <source>
        <strain evidence="6">female</strain>
    </source>
</reference>
<dbReference type="STRING" id="48698.ENSPFOP00000026176"/>
<keyword evidence="2" id="KW-0812">Transmembrane</keyword>
<feature type="compositionally biased region" description="Basic and acidic residues" evidence="1">
    <location>
        <begin position="298"/>
        <end position="319"/>
    </location>
</feature>
<dbReference type="GO" id="GO:0005886">
    <property type="term" value="C:plasma membrane"/>
    <property type="evidence" value="ECO:0007669"/>
    <property type="project" value="InterPro"/>
</dbReference>
<keyword evidence="6" id="KW-1185">Reference proteome</keyword>
<evidence type="ECO:0000313" key="6">
    <source>
        <dbReference type="Proteomes" id="UP000028760"/>
    </source>
</evidence>
<protein>
    <recommendedName>
        <fullName evidence="4">Ricin B lectin domain-containing protein</fullName>
    </recommendedName>
</protein>
<evidence type="ECO:0000256" key="1">
    <source>
        <dbReference type="SAM" id="MobiDB-lite"/>
    </source>
</evidence>
<dbReference type="InterPro" id="IPR052678">
    <property type="entry name" value="OST-beta_subunit"/>
</dbReference>
<dbReference type="AlphaFoldDB" id="A0A096M435"/>
<reference evidence="5" key="3">
    <citation type="submission" date="2025-09" db="UniProtKB">
        <authorList>
            <consortium name="Ensembl"/>
        </authorList>
    </citation>
    <scope>IDENTIFICATION</scope>
</reference>
<feature type="region of interest" description="Disordered" evidence="1">
    <location>
        <begin position="286"/>
        <end position="319"/>
    </location>
</feature>